<evidence type="ECO:0000313" key="2">
    <source>
        <dbReference type="EMBL" id="KAL3385325.1"/>
    </source>
</evidence>
<dbReference type="AlphaFoldDB" id="A0ABD2VX79"/>
<protein>
    <submittedName>
        <fullName evidence="2">Uncharacterized protein</fullName>
    </submittedName>
</protein>
<dbReference type="Proteomes" id="UP001627154">
    <property type="component" value="Unassembled WGS sequence"/>
</dbReference>
<evidence type="ECO:0000313" key="3">
    <source>
        <dbReference type="Proteomes" id="UP001627154"/>
    </source>
</evidence>
<organism evidence="2 3">
    <name type="scientific">Trichogramma kaykai</name>
    <dbReference type="NCBI Taxonomy" id="54128"/>
    <lineage>
        <taxon>Eukaryota</taxon>
        <taxon>Metazoa</taxon>
        <taxon>Ecdysozoa</taxon>
        <taxon>Arthropoda</taxon>
        <taxon>Hexapoda</taxon>
        <taxon>Insecta</taxon>
        <taxon>Pterygota</taxon>
        <taxon>Neoptera</taxon>
        <taxon>Endopterygota</taxon>
        <taxon>Hymenoptera</taxon>
        <taxon>Apocrita</taxon>
        <taxon>Proctotrupomorpha</taxon>
        <taxon>Chalcidoidea</taxon>
        <taxon>Trichogrammatidae</taxon>
        <taxon>Trichogramma</taxon>
    </lineage>
</organism>
<proteinExistence type="predicted"/>
<name>A0ABD2VX79_9HYME</name>
<feature type="compositionally biased region" description="Basic and acidic residues" evidence="1">
    <location>
        <begin position="1"/>
        <end position="12"/>
    </location>
</feature>
<feature type="compositionally biased region" description="Basic residues" evidence="1">
    <location>
        <begin position="39"/>
        <end position="49"/>
    </location>
</feature>
<gene>
    <name evidence="2" type="ORF">TKK_019103</name>
</gene>
<feature type="compositionally biased region" description="Basic and acidic residues" evidence="1">
    <location>
        <begin position="68"/>
        <end position="78"/>
    </location>
</feature>
<keyword evidence="3" id="KW-1185">Reference proteome</keyword>
<dbReference type="EMBL" id="JBJJXI010000158">
    <property type="protein sequence ID" value="KAL3385325.1"/>
    <property type="molecule type" value="Genomic_DNA"/>
</dbReference>
<feature type="compositionally biased region" description="Acidic residues" evidence="1">
    <location>
        <begin position="115"/>
        <end position="136"/>
    </location>
</feature>
<feature type="compositionally biased region" description="Low complexity" evidence="1">
    <location>
        <begin position="19"/>
        <end position="31"/>
    </location>
</feature>
<feature type="region of interest" description="Disordered" evidence="1">
    <location>
        <begin position="1"/>
        <end position="136"/>
    </location>
</feature>
<comment type="caution">
    <text evidence="2">The sequence shown here is derived from an EMBL/GenBank/DDBJ whole genome shotgun (WGS) entry which is preliminary data.</text>
</comment>
<sequence length="324" mass="36942">MKKLSSESHEQSSDDDTSETSSSNDSTSSDSLEFEPAKRSRVQRRKHGDHRILTENLSPRDYQEDAQIAEHEESREDDSINSSNEVLSDHEESREDDSMDSSNQKMSEDSSSSSDNDDSSSDDDDDSSDPESESDPEFIEAAEELIYDEGPITVAESILTILDLVSRFTISGALLSAILSIIELHCKNLTDAICSLKLENSFCKNCNKTVDVNYFIEISIISQLESFFKRPGFLNLLQYRHSRTKKNNQNYEDIYDGSVYKSIPNNFTDNPNNITFTWNSDGFPLFKSSKFSIWPVYLMINELSHENRISKKKQYCCRLVVWNC</sequence>
<evidence type="ECO:0000256" key="1">
    <source>
        <dbReference type="SAM" id="MobiDB-lite"/>
    </source>
</evidence>
<accession>A0ABD2VX79</accession>
<reference evidence="2 3" key="1">
    <citation type="journal article" date="2024" name="bioRxiv">
        <title>A reference genome for Trichogramma kaykai: A tiny desert-dwelling parasitoid wasp with competing sex-ratio distorters.</title>
        <authorList>
            <person name="Culotta J."/>
            <person name="Lindsey A.R."/>
        </authorList>
    </citation>
    <scope>NUCLEOTIDE SEQUENCE [LARGE SCALE GENOMIC DNA]</scope>
    <source>
        <strain evidence="2 3">KSX58</strain>
    </source>
</reference>